<accession>A0A0C1QTI7</accession>
<dbReference type="EMBL" id="JHEG02000058">
    <property type="protein sequence ID" value="KIE08734.1"/>
    <property type="molecule type" value="Genomic_DNA"/>
</dbReference>
<keyword evidence="2" id="KW-0472">Membrane</keyword>
<reference evidence="3" key="2">
    <citation type="submission" date="2019-11" db="EMBL/GenBank/DDBJ databases">
        <title>Improved Assembly of Tolypothrix boutellei genome.</title>
        <authorList>
            <person name="Sarangi A.N."/>
            <person name="Mukherjee M."/>
            <person name="Ghosh S."/>
            <person name="Singh D."/>
            <person name="Das A."/>
            <person name="Kant S."/>
            <person name="Prusty A."/>
            <person name="Tripathy S."/>
        </authorList>
    </citation>
    <scope>NUCLEOTIDE SEQUENCE</scope>
    <source>
        <strain evidence="3">VB521301</strain>
    </source>
</reference>
<feature type="region of interest" description="Disordered" evidence="1">
    <location>
        <begin position="1"/>
        <end position="20"/>
    </location>
</feature>
<dbReference type="OrthoDB" id="455197at2"/>
<protein>
    <submittedName>
        <fullName evidence="3">DUF3172 domain-containing protein</fullName>
    </submittedName>
</protein>
<evidence type="ECO:0000313" key="3">
    <source>
        <dbReference type="EMBL" id="KAF3885599.1"/>
    </source>
</evidence>
<feature type="transmembrane region" description="Helical" evidence="2">
    <location>
        <begin position="27"/>
        <end position="50"/>
    </location>
</feature>
<comment type="caution">
    <text evidence="4">The sequence shown here is derived from an EMBL/GenBank/DDBJ whole genome shotgun (WGS) entry which is preliminary data.</text>
</comment>
<name>A0A0C1QTI7_9CYAN</name>
<organism evidence="4">
    <name type="scientific">Tolypothrix bouteillei VB521301</name>
    <dbReference type="NCBI Taxonomy" id="1479485"/>
    <lineage>
        <taxon>Bacteria</taxon>
        <taxon>Bacillati</taxon>
        <taxon>Cyanobacteriota</taxon>
        <taxon>Cyanophyceae</taxon>
        <taxon>Nostocales</taxon>
        <taxon>Tolypothrichaceae</taxon>
        <taxon>Tolypothrix</taxon>
    </lineage>
</organism>
<dbReference type="AlphaFoldDB" id="A0A0C1QTI7"/>
<sequence>MRRKSSGRTATPPRPTTPKSSIFQSPLFNVTTIAILAGVFVLGIGIGIAFSSTATFTPNNVASREFIDTKAPNPELCVQYGASAMVMDTRLFVTLNPFKVYVGQPSMRPGCVLRSSNWAILEQRKLVTGDQVRECKNRLNHFAYAGDLNSDKPDISCTYENDDAKNFFLNQPGATAPTLETERF</sequence>
<dbReference type="Proteomes" id="UP000029738">
    <property type="component" value="Unassembled WGS sequence"/>
</dbReference>
<proteinExistence type="predicted"/>
<reference evidence="4" key="1">
    <citation type="journal article" date="2015" name="Genome Announc.">
        <title>Draft Genome Sequence of Tolypothrix boutellei Strain VB521301.</title>
        <authorList>
            <person name="Chandrababunaidu M.M."/>
            <person name="Singh D."/>
            <person name="Sen D."/>
            <person name="Bhan S."/>
            <person name="Das S."/>
            <person name="Gupta A."/>
            <person name="Adhikary S.P."/>
            <person name="Tripathy S."/>
        </authorList>
    </citation>
    <scope>NUCLEOTIDE SEQUENCE</scope>
    <source>
        <strain evidence="4">VB521301</strain>
    </source>
</reference>
<dbReference type="InterPro" id="IPR021511">
    <property type="entry name" value="DUF3172"/>
</dbReference>
<keyword evidence="2" id="KW-0812">Transmembrane</keyword>
<dbReference type="STRING" id="1479485.DA73_0229875"/>
<evidence type="ECO:0000256" key="2">
    <source>
        <dbReference type="SAM" id="Phobius"/>
    </source>
</evidence>
<evidence type="ECO:0000313" key="4">
    <source>
        <dbReference type="EMBL" id="KIE08734.1"/>
    </source>
</evidence>
<dbReference type="RefSeq" id="WP_038080259.1">
    <property type="nucleotide sequence ID" value="NZ_JHEG04000001.1"/>
</dbReference>
<evidence type="ECO:0000313" key="5">
    <source>
        <dbReference type="Proteomes" id="UP000029738"/>
    </source>
</evidence>
<dbReference type="EMBL" id="JHEG04000001">
    <property type="protein sequence ID" value="KAF3885599.1"/>
    <property type="molecule type" value="Genomic_DNA"/>
</dbReference>
<keyword evidence="2" id="KW-1133">Transmembrane helix</keyword>
<evidence type="ECO:0000256" key="1">
    <source>
        <dbReference type="SAM" id="MobiDB-lite"/>
    </source>
</evidence>
<keyword evidence="5" id="KW-1185">Reference proteome</keyword>
<gene>
    <name evidence="4" type="ORF">DA73_0229875</name>
    <name evidence="3" type="ORF">DA73_0400009090</name>
</gene>
<dbReference type="Pfam" id="PF11371">
    <property type="entry name" value="DUF3172"/>
    <property type="match status" value="1"/>
</dbReference>